<reference evidence="1 2" key="1">
    <citation type="journal article" date="2022" name="G3 (Bethesda)">
        <title>Evaluating Illumina-, Nanopore-, and PacBio-based genome assembly strategies with the bald notothen, Trematomus borchgrevinki.</title>
        <authorList>
            <person name="Rayamajhi N."/>
            <person name="Cheng C.C."/>
            <person name="Catchen J.M."/>
        </authorList>
    </citation>
    <scope>NUCLEOTIDE SEQUENCE [LARGE SCALE GENOMIC DNA]</scope>
    <source>
        <strain evidence="1">AGRC-2024</strain>
    </source>
</reference>
<sequence>METCVGPSSPALCCAAEFQERQPGERSSDFTAATLMTGFFGAVDERVLKYLAGEDKGIESRPVIYPIYSPN</sequence>
<keyword evidence="2" id="KW-1185">Reference proteome</keyword>
<gene>
    <name evidence="1" type="ORF">OYC64_001242</name>
</gene>
<accession>A0ABD2GAU1</accession>
<name>A0ABD2GAU1_PAGBO</name>
<evidence type="ECO:0000313" key="2">
    <source>
        <dbReference type="Proteomes" id="UP001619887"/>
    </source>
</evidence>
<evidence type="ECO:0000313" key="1">
    <source>
        <dbReference type="EMBL" id="KAL3050926.1"/>
    </source>
</evidence>
<dbReference type="AlphaFoldDB" id="A0ABD2GAU1"/>
<proteinExistence type="predicted"/>
<organism evidence="1 2">
    <name type="scientific">Pagothenia borchgrevinki</name>
    <name type="common">Bald rockcod</name>
    <name type="synonym">Trematomus borchgrevinki</name>
    <dbReference type="NCBI Taxonomy" id="8213"/>
    <lineage>
        <taxon>Eukaryota</taxon>
        <taxon>Metazoa</taxon>
        <taxon>Chordata</taxon>
        <taxon>Craniata</taxon>
        <taxon>Vertebrata</taxon>
        <taxon>Euteleostomi</taxon>
        <taxon>Actinopterygii</taxon>
        <taxon>Neopterygii</taxon>
        <taxon>Teleostei</taxon>
        <taxon>Neoteleostei</taxon>
        <taxon>Acanthomorphata</taxon>
        <taxon>Eupercaria</taxon>
        <taxon>Perciformes</taxon>
        <taxon>Notothenioidei</taxon>
        <taxon>Nototheniidae</taxon>
        <taxon>Pagothenia</taxon>
    </lineage>
</organism>
<dbReference type="EMBL" id="JBIYXZ010002080">
    <property type="protein sequence ID" value="KAL3050926.1"/>
    <property type="molecule type" value="Genomic_DNA"/>
</dbReference>
<dbReference type="Proteomes" id="UP001619887">
    <property type="component" value="Unassembled WGS sequence"/>
</dbReference>
<protein>
    <submittedName>
        <fullName evidence="1">Uncharacterized protein</fullName>
    </submittedName>
</protein>
<comment type="caution">
    <text evidence="1">The sequence shown here is derived from an EMBL/GenBank/DDBJ whole genome shotgun (WGS) entry which is preliminary data.</text>
</comment>
<reference evidence="1 2" key="2">
    <citation type="journal article" date="2024" name="G3 (Bethesda)">
        <title>The genome of the cryopelagic Antarctic bald notothen, Trematomus borchgrevinki.</title>
        <authorList>
            <person name="Rayamajhi N."/>
            <person name="Rivera-Colon A.G."/>
            <person name="Minhas B.F."/>
            <person name="Cheng C.C."/>
            <person name="Catchen J.M."/>
        </authorList>
    </citation>
    <scope>NUCLEOTIDE SEQUENCE [LARGE SCALE GENOMIC DNA]</scope>
    <source>
        <strain evidence="1">AGRC-2024</strain>
    </source>
</reference>